<dbReference type="eggNOG" id="COG1298">
    <property type="taxonomic scope" value="Bacteria"/>
</dbReference>
<evidence type="ECO:0000256" key="1">
    <source>
        <dbReference type="ARBA" id="ARBA00004651"/>
    </source>
</evidence>
<accession>E1SUR7</accession>
<evidence type="ECO:0000256" key="2">
    <source>
        <dbReference type="ARBA" id="ARBA00008835"/>
    </source>
</evidence>
<dbReference type="HOGENOM" id="CLU_015346_3_0_6"/>
<dbReference type="NCBIfam" id="TIGR01398">
    <property type="entry name" value="FlhA"/>
    <property type="match status" value="1"/>
</dbReference>
<dbReference type="InterPro" id="IPR025505">
    <property type="entry name" value="FHIPEP_CS"/>
</dbReference>
<name>E1SUR7_FERBD</name>
<dbReference type="RefSeq" id="WP_013344564.1">
    <property type="nucleotide sequence ID" value="NC_014541.1"/>
</dbReference>
<keyword evidence="3 7" id="KW-1003">Cell membrane</keyword>
<dbReference type="PRINTS" id="PR00949">
    <property type="entry name" value="TYPE3IMAPROT"/>
</dbReference>
<keyword evidence="5 7" id="KW-1133">Transmembrane helix</keyword>
<dbReference type="InterPro" id="IPR042193">
    <property type="entry name" value="FHIPEP_3"/>
</dbReference>
<dbReference type="AlphaFoldDB" id="E1SUR7"/>
<dbReference type="Gene3D" id="3.40.50.12790">
    <property type="entry name" value="FHIPEP family, domain 4"/>
    <property type="match status" value="1"/>
</dbReference>
<evidence type="ECO:0000256" key="5">
    <source>
        <dbReference type="ARBA" id="ARBA00022989"/>
    </source>
</evidence>
<dbReference type="InterPro" id="IPR006301">
    <property type="entry name" value="FlhA"/>
</dbReference>
<evidence type="ECO:0000256" key="7">
    <source>
        <dbReference type="RuleBase" id="RU364093"/>
    </source>
</evidence>
<dbReference type="Proteomes" id="UP000006683">
    <property type="component" value="Chromosome"/>
</dbReference>
<dbReference type="PANTHER" id="PTHR30161:SF1">
    <property type="entry name" value="FLAGELLAR BIOSYNTHESIS PROTEIN FLHA-RELATED"/>
    <property type="match status" value="1"/>
</dbReference>
<feature type="transmembrane region" description="Helical" evidence="7">
    <location>
        <begin position="116"/>
        <end position="139"/>
    </location>
</feature>
<dbReference type="InterPro" id="IPR001712">
    <property type="entry name" value="T3SS_FHIPEP"/>
</dbReference>
<keyword evidence="8" id="KW-0282">Flagellum</keyword>
<evidence type="ECO:0000313" key="9">
    <source>
        <dbReference type="Proteomes" id="UP000006683"/>
    </source>
</evidence>
<proteinExistence type="inferred from homology"/>
<dbReference type="Pfam" id="PF00771">
    <property type="entry name" value="FHIPEP"/>
    <property type="match status" value="1"/>
</dbReference>
<comment type="similarity">
    <text evidence="2 7">Belongs to the FHIPEP (flagella/HR/invasion proteins export pore) family.</text>
</comment>
<comment type="subcellular location">
    <subcellularLocation>
        <location evidence="1 7">Cell membrane</location>
        <topology evidence="1 7">Multi-pass membrane protein</topology>
    </subcellularLocation>
</comment>
<evidence type="ECO:0000256" key="4">
    <source>
        <dbReference type="ARBA" id="ARBA00022692"/>
    </source>
</evidence>
<organism evidence="8 9">
    <name type="scientific">Ferrimonas balearica (strain DSM 9799 / CCM 4581 / KCTC 23876 / PAT)</name>
    <dbReference type="NCBI Taxonomy" id="550540"/>
    <lineage>
        <taxon>Bacteria</taxon>
        <taxon>Pseudomonadati</taxon>
        <taxon>Pseudomonadota</taxon>
        <taxon>Gammaproteobacteria</taxon>
        <taxon>Alteromonadales</taxon>
        <taxon>Ferrimonadaceae</taxon>
        <taxon>Ferrimonas</taxon>
    </lineage>
</organism>
<dbReference type="KEGG" id="fbl:Fbal_1049"/>
<feature type="transmembrane region" description="Helical" evidence="7">
    <location>
        <begin position="240"/>
        <end position="267"/>
    </location>
</feature>
<reference evidence="8 9" key="1">
    <citation type="journal article" date="2010" name="Stand. Genomic Sci.">
        <title>Complete genome sequence of Ferrimonas balearica type strain (PAT).</title>
        <authorList>
            <person name="Nolan M."/>
            <person name="Sikorski J."/>
            <person name="Davenport K."/>
            <person name="Lucas S."/>
            <person name="Glavina Del Rio T."/>
            <person name="Tice H."/>
            <person name="Cheng J."/>
            <person name="Goodwin L."/>
            <person name="Pitluck S."/>
            <person name="Liolios K."/>
            <person name="Ivanova N."/>
            <person name="Mavromatis K."/>
            <person name="Ovchinnikova G."/>
            <person name="Pati A."/>
            <person name="Chen A."/>
            <person name="Palaniappan K."/>
            <person name="Land M."/>
            <person name="Hauser L."/>
            <person name="Chang Y."/>
            <person name="Jeffries C."/>
            <person name="Tapia R."/>
            <person name="Brettin T."/>
            <person name="Detter J."/>
            <person name="Han C."/>
            <person name="Yasawong M."/>
            <person name="Rohde M."/>
            <person name="Tindall B."/>
            <person name="Goker M."/>
            <person name="Woyke T."/>
            <person name="Bristow J."/>
            <person name="Eisen J."/>
            <person name="Markowitz V."/>
            <person name="Hugenholtz P."/>
            <person name="Kyrpides N."/>
            <person name="Klenk H."/>
            <person name="Lapidus A."/>
        </authorList>
    </citation>
    <scope>NUCLEOTIDE SEQUENCE [LARGE SCALE GENOMIC DNA]</scope>
    <source>
        <strain evidence="9">DSM 9799 / CCM 4581 / KCTC 23876 / PAT</strain>
    </source>
</reference>
<protein>
    <recommendedName>
        <fullName evidence="7">Flagellar biosynthesis protein FlhA</fullName>
    </recommendedName>
</protein>
<dbReference type="EMBL" id="CP002209">
    <property type="protein sequence ID" value="ADN75258.1"/>
    <property type="molecule type" value="Genomic_DNA"/>
</dbReference>
<keyword evidence="4 7" id="KW-0812">Transmembrane</keyword>
<feature type="transmembrane region" description="Helical" evidence="7">
    <location>
        <begin position="208"/>
        <end position="228"/>
    </location>
</feature>
<dbReference type="PANTHER" id="PTHR30161">
    <property type="entry name" value="FLAGELLAR EXPORT PROTEIN, MEMBRANE FLHA SUBUNIT-RELATED"/>
    <property type="match status" value="1"/>
</dbReference>
<dbReference type="Gene3D" id="1.10.8.540">
    <property type="entry name" value="FHIPEP family, domain 3"/>
    <property type="match status" value="1"/>
</dbReference>
<feature type="transmembrane region" description="Helical" evidence="7">
    <location>
        <begin position="46"/>
        <end position="65"/>
    </location>
</feature>
<evidence type="ECO:0000313" key="8">
    <source>
        <dbReference type="EMBL" id="ADN75258.1"/>
    </source>
</evidence>
<dbReference type="STRING" id="550540.Fbal_1049"/>
<sequence>MDLKALFQSIPKRHLLHLQGIGTPLLVMAALAMVILPMPALVLDMLFTFNIALALVVLLVAIYTLRPLDFAAFPTVLLVATLLRLALNVASTRVVLLEGHNGPDAAGKVIEAFGSVVIGGNYAVGLVVFLILVIINFVVVTKGAGRISEVSARFTLDAMPGKQMAIDADLNAGILNQEQARDRRAEVAKEADFYGSMDGASKFVKGDAIAGILILFINIIGGFLIGMAQHGLSFSEAIEIYTLLTIGDGLVAQIPGLLLSIGAAIIITRQNESQQMGDEVVRQMFDNPRVLVICAGVLIIMGLVPGMPHMAFLSLGLSLAGLTWYLKRKRDRVQAEAEEEAAKSNTERLESEPKELGWDDVNHVDIIGLEVGYRLIPLVDKAQNGELLSRIKGVRKKLSQEFGFLIPPVHIRDNLDLPPNHYRISLMGVVVGEAEIRHDGELAINPGQVFGKLEGHATKDPAFGLEAVWVNPDQRDYAQTLGYTVVDASTVVATHLSQLLSNNAAQLLGYDEVQQLLELLGKQSPKLTEGLVPEILSLGVIVKVMQNLLNEGVPIRDTRTLIQTLVEYGPKSQDPDVLTAACRIAMKRLIVQEINGPEREIPVVTLSPELEQILHQSLQASNGENSGLEPGLAERLQRSLSEAAQKQEMVGEPAVLLTSGLLRTTLSRFVKHTIPALRVLSYQEIPDDKQIKIVQSVGQ</sequence>
<gene>
    <name evidence="7" type="primary">flhA</name>
    <name evidence="8" type="ordered locus">Fbal_1049</name>
</gene>
<dbReference type="InterPro" id="IPR042194">
    <property type="entry name" value="FHIPEP_1"/>
</dbReference>
<evidence type="ECO:0000256" key="3">
    <source>
        <dbReference type="ARBA" id="ARBA00022475"/>
    </source>
</evidence>
<dbReference type="Gene3D" id="3.40.30.60">
    <property type="entry name" value="FHIPEP family, domain 1"/>
    <property type="match status" value="1"/>
</dbReference>
<keyword evidence="9" id="KW-1185">Reference proteome</keyword>
<dbReference type="GeneID" id="67181294"/>
<dbReference type="InterPro" id="IPR042196">
    <property type="entry name" value="FHIPEP_4"/>
</dbReference>
<comment type="function">
    <text evidence="7">Required for formation of the rod structure of the flagellar apparatus. Together with FliI and FliH, may constitute the export apparatus of flagellin.</text>
</comment>
<keyword evidence="7" id="KW-1006">Bacterial flagellum protein export</keyword>
<feature type="transmembrane region" description="Helical" evidence="7">
    <location>
        <begin position="72"/>
        <end position="96"/>
    </location>
</feature>
<dbReference type="GO" id="GO:0005886">
    <property type="term" value="C:plasma membrane"/>
    <property type="evidence" value="ECO:0007669"/>
    <property type="project" value="UniProtKB-SubCell"/>
</dbReference>
<keyword evidence="6 7" id="KW-0472">Membrane</keyword>
<keyword evidence="7" id="KW-1005">Bacterial flagellum biogenesis</keyword>
<keyword evidence="8" id="KW-0969">Cilium</keyword>
<dbReference type="PIRSF" id="PIRSF005419">
    <property type="entry name" value="FlhA"/>
    <property type="match status" value="1"/>
</dbReference>
<dbReference type="GO" id="GO:0044780">
    <property type="term" value="P:bacterial-type flagellum assembly"/>
    <property type="evidence" value="ECO:0007669"/>
    <property type="project" value="InterPro"/>
</dbReference>
<dbReference type="OrthoDB" id="9759185at2"/>
<keyword evidence="7" id="KW-0813">Transport</keyword>
<keyword evidence="7" id="KW-0653">Protein transport</keyword>
<dbReference type="PROSITE" id="PS00994">
    <property type="entry name" value="FHIPEP"/>
    <property type="match status" value="1"/>
</dbReference>
<feature type="transmembrane region" description="Helical" evidence="7">
    <location>
        <begin position="288"/>
        <end position="304"/>
    </location>
</feature>
<evidence type="ECO:0000256" key="6">
    <source>
        <dbReference type="ARBA" id="ARBA00023136"/>
    </source>
</evidence>
<feature type="transmembrane region" description="Helical" evidence="7">
    <location>
        <begin position="21"/>
        <end position="40"/>
    </location>
</feature>
<dbReference type="GO" id="GO:0009306">
    <property type="term" value="P:protein secretion"/>
    <property type="evidence" value="ECO:0007669"/>
    <property type="project" value="InterPro"/>
</dbReference>
<keyword evidence="8" id="KW-0966">Cell projection</keyword>